<comment type="caution">
    <text evidence="4">The sequence shown here is derived from an EMBL/GenBank/DDBJ whole genome shotgun (WGS) entry which is preliminary data.</text>
</comment>
<dbReference type="Proteomes" id="UP001207918">
    <property type="component" value="Unassembled WGS sequence"/>
</dbReference>
<keyword evidence="2" id="KW-0413">Isomerase</keyword>
<comment type="similarity">
    <text evidence="1">Belongs to the pseudouridine synthase RluA family.</text>
</comment>
<accession>A0ABT3PKG1</accession>
<dbReference type="PANTHER" id="PTHR21600:SF83">
    <property type="entry name" value="PSEUDOURIDYLATE SYNTHASE RPUSD4, MITOCHONDRIAL"/>
    <property type="match status" value="1"/>
</dbReference>
<dbReference type="Gene3D" id="3.30.2350.10">
    <property type="entry name" value="Pseudouridine synthase"/>
    <property type="match status" value="1"/>
</dbReference>
<dbReference type="InterPro" id="IPR006224">
    <property type="entry name" value="PsdUridine_synth_RluA-like_CS"/>
</dbReference>
<evidence type="ECO:0000259" key="3">
    <source>
        <dbReference type="Pfam" id="PF00849"/>
    </source>
</evidence>
<dbReference type="SUPFAM" id="SSF55120">
    <property type="entry name" value="Pseudouridine synthase"/>
    <property type="match status" value="1"/>
</dbReference>
<dbReference type="InterPro" id="IPR006145">
    <property type="entry name" value="PsdUridine_synth_RsuA/RluA"/>
</dbReference>
<feature type="domain" description="Pseudouridine synthase RsuA/RluA-like" evidence="3">
    <location>
        <begin position="18"/>
        <end position="172"/>
    </location>
</feature>
<evidence type="ECO:0000313" key="4">
    <source>
        <dbReference type="EMBL" id="MCW9706428.1"/>
    </source>
</evidence>
<name>A0ABT3PKG1_9BACT</name>
<dbReference type="EMBL" id="JAGGJA010000003">
    <property type="protein sequence ID" value="MCW9706428.1"/>
    <property type="molecule type" value="Genomic_DNA"/>
</dbReference>
<sequence length="227" mass="25356">MKTTQTTPDIPIVFEDQHLLIVNKPANMLSQEDHTGDPDVLNLCKEYLARSNPRSGIPFLGLVHRLDRPVSGLMLLAKTGRAAQNLSKQIHDRTIQKTYQAVVEGNPPPNGVLTHHLFKDRDKNMVSVVAADLKKAKEATLSFAKIAESGGLNLLSIHLQTGRPHQIRVQLAEEGYPIWGDYRYGSDQPDGRDIALRAVELILNHPSLGEQMQFEVTAPDEEPWSRF</sequence>
<dbReference type="Pfam" id="PF00849">
    <property type="entry name" value="PseudoU_synth_2"/>
    <property type="match status" value="1"/>
</dbReference>
<gene>
    <name evidence="4" type="ORF">J6I44_06160</name>
</gene>
<evidence type="ECO:0000313" key="5">
    <source>
        <dbReference type="Proteomes" id="UP001207918"/>
    </source>
</evidence>
<evidence type="ECO:0000256" key="1">
    <source>
        <dbReference type="ARBA" id="ARBA00010876"/>
    </source>
</evidence>
<dbReference type="RefSeq" id="WP_265765134.1">
    <property type="nucleotide sequence ID" value="NZ_JAGGJA010000003.1"/>
</dbReference>
<dbReference type="CDD" id="cd02869">
    <property type="entry name" value="PseudoU_synth_RluA_like"/>
    <property type="match status" value="1"/>
</dbReference>
<dbReference type="InterPro" id="IPR020103">
    <property type="entry name" value="PsdUridine_synth_cat_dom_sf"/>
</dbReference>
<organism evidence="4 5">
    <name type="scientific">Fodinibius salsisoli</name>
    <dbReference type="NCBI Taxonomy" id="2820877"/>
    <lineage>
        <taxon>Bacteria</taxon>
        <taxon>Pseudomonadati</taxon>
        <taxon>Balneolota</taxon>
        <taxon>Balneolia</taxon>
        <taxon>Balneolales</taxon>
        <taxon>Balneolaceae</taxon>
        <taxon>Fodinibius</taxon>
    </lineage>
</organism>
<keyword evidence="5" id="KW-1185">Reference proteome</keyword>
<reference evidence="4 5" key="1">
    <citation type="submission" date="2021-03" db="EMBL/GenBank/DDBJ databases">
        <title>Aliifodinibius sp. nov., a new bacterium isolated from saline soil.</title>
        <authorList>
            <person name="Galisteo C."/>
            <person name="De La Haba R."/>
            <person name="Sanchez-Porro C."/>
            <person name="Ventosa A."/>
        </authorList>
    </citation>
    <scope>NUCLEOTIDE SEQUENCE [LARGE SCALE GENOMIC DNA]</scope>
    <source>
        <strain evidence="4 5">1BSP15-2V2</strain>
    </source>
</reference>
<dbReference type="PANTHER" id="PTHR21600">
    <property type="entry name" value="MITOCHONDRIAL RNA PSEUDOURIDINE SYNTHASE"/>
    <property type="match status" value="1"/>
</dbReference>
<proteinExistence type="inferred from homology"/>
<protein>
    <submittedName>
        <fullName evidence="4">RluA family pseudouridine synthase</fullName>
    </submittedName>
</protein>
<dbReference type="PROSITE" id="PS01129">
    <property type="entry name" value="PSI_RLU"/>
    <property type="match status" value="1"/>
</dbReference>
<dbReference type="InterPro" id="IPR050188">
    <property type="entry name" value="RluA_PseudoU_synthase"/>
</dbReference>
<evidence type="ECO:0000256" key="2">
    <source>
        <dbReference type="ARBA" id="ARBA00023235"/>
    </source>
</evidence>